<comment type="caution">
    <text evidence="1">The sequence shown here is derived from an EMBL/GenBank/DDBJ whole genome shotgun (WGS) entry which is preliminary data.</text>
</comment>
<gene>
    <name evidence="1" type="ORF">ABT39_MTgene5385</name>
</gene>
<dbReference type="AlphaFoldDB" id="A0A101LZV1"/>
<reference evidence="1" key="1">
    <citation type="journal article" date="2015" name="Genome Biol. Evol.">
        <title>Organellar Genomes of White Spruce (Picea glauca): Assembly and Annotation.</title>
        <authorList>
            <person name="Jackman S.D."/>
            <person name="Warren R.L."/>
            <person name="Gibb E.A."/>
            <person name="Vandervalk B.P."/>
            <person name="Mohamadi H."/>
            <person name="Chu J."/>
            <person name="Raymond A."/>
            <person name="Pleasance S."/>
            <person name="Coope R."/>
            <person name="Wildung M.R."/>
            <person name="Ritland C.E."/>
            <person name="Bousquet J."/>
            <person name="Jones S.J."/>
            <person name="Bohlmann J."/>
            <person name="Birol I."/>
        </authorList>
    </citation>
    <scope>NUCLEOTIDE SEQUENCE [LARGE SCALE GENOMIC DNA]</scope>
    <source>
        <tissue evidence="1">Flushing bud</tissue>
    </source>
</reference>
<protein>
    <submittedName>
        <fullName evidence="1">Uncharacterized protein</fullName>
    </submittedName>
</protein>
<proteinExistence type="predicted"/>
<organism evidence="1">
    <name type="scientific">Picea glauca</name>
    <name type="common">White spruce</name>
    <name type="synonym">Pinus glauca</name>
    <dbReference type="NCBI Taxonomy" id="3330"/>
    <lineage>
        <taxon>Eukaryota</taxon>
        <taxon>Viridiplantae</taxon>
        <taxon>Streptophyta</taxon>
        <taxon>Embryophyta</taxon>
        <taxon>Tracheophyta</taxon>
        <taxon>Spermatophyta</taxon>
        <taxon>Pinopsida</taxon>
        <taxon>Pinidae</taxon>
        <taxon>Conifers I</taxon>
        <taxon>Pinales</taxon>
        <taxon>Pinaceae</taxon>
        <taxon>Picea</taxon>
    </lineage>
</organism>
<keyword evidence="1" id="KW-0496">Mitochondrion</keyword>
<evidence type="ECO:0000313" key="1">
    <source>
        <dbReference type="EMBL" id="KUM48385.1"/>
    </source>
</evidence>
<geneLocation type="mitochondrion" evidence="1"/>
<name>A0A101LZV1_PICGL</name>
<dbReference type="EMBL" id="LKAM01000006">
    <property type="protein sequence ID" value="KUM48385.1"/>
    <property type="molecule type" value="Genomic_DNA"/>
</dbReference>
<sequence length="54" mass="6424">MLRGRYFQRMELNLRLGLEDLKPEQRTIALEYEEIRGEMTLVKLDQLPLPPPVL</sequence>
<accession>A0A101LZV1</accession>